<reference evidence="5 6" key="1">
    <citation type="submission" date="2016-10" db="EMBL/GenBank/DDBJ databases">
        <authorList>
            <person name="de Groot N.N."/>
        </authorList>
    </citation>
    <scope>NUCLEOTIDE SEQUENCE [LARGE SCALE GENOMIC DNA]</scope>
    <source>
        <strain evidence="5 6">CGMCC 1.7005</strain>
    </source>
</reference>
<evidence type="ECO:0000313" key="5">
    <source>
        <dbReference type="EMBL" id="SFT80272.1"/>
    </source>
</evidence>
<dbReference type="InterPro" id="IPR006145">
    <property type="entry name" value="PsdUridine_synth_RsuA/RluA"/>
</dbReference>
<dbReference type="OrthoDB" id="1012272at2"/>
<dbReference type="AlphaFoldDB" id="A0A1I7AZG6"/>
<keyword evidence="2 3" id="KW-0413">Isomerase</keyword>
<dbReference type="PANTHER" id="PTHR47683">
    <property type="entry name" value="PSEUDOURIDINE SYNTHASE FAMILY PROTEIN-RELATED"/>
    <property type="match status" value="1"/>
</dbReference>
<dbReference type="Proteomes" id="UP000236454">
    <property type="component" value="Unassembled WGS sequence"/>
</dbReference>
<accession>A0A1I7AZG6</accession>
<dbReference type="Gene3D" id="3.30.70.580">
    <property type="entry name" value="Pseudouridine synthase I, catalytic domain, N-terminal subdomain"/>
    <property type="match status" value="1"/>
</dbReference>
<dbReference type="EC" id="5.4.99.-" evidence="3"/>
<dbReference type="GO" id="GO:0003723">
    <property type="term" value="F:RNA binding"/>
    <property type="evidence" value="ECO:0007669"/>
    <property type="project" value="InterPro"/>
</dbReference>
<dbReference type="PANTHER" id="PTHR47683:SF2">
    <property type="entry name" value="RNA-BINDING S4 DOMAIN-CONTAINING PROTEIN"/>
    <property type="match status" value="1"/>
</dbReference>
<evidence type="ECO:0000259" key="4">
    <source>
        <dbReference type="Pfam" id="PF00849"/>
    </source>
</evidence>
<dbReference type="EMBL" id="FPAS01000004">
    <property type="protein sequence ID" value="SFT80272.1"/>
    <property type="molecule type" value="Genomic_DNA"/>
</dbReference>
<dbReference type="STRING" id="477690.SAMN05216474_2415"/>
<keyword evidence="6" id="KW-1185">Reference proteome</keyword>
<dbReference type="Pfam" id="PF00849">
    <property type="entry name" value="PseudoU_synth_2"/>
    <property type="match status" value="1"/>
</dbReference>
<dbReference type="InterPro" id="IPR018496">
    <property type="entry name" value="PsdUridine_synth_RsuA/RluB_CS"/>
</dbReference>
<dbReference type="RefSeq" id="WP_090250316.1">
    <property type="nucleotide sequence ID" value="NZ_FPAS01000004.1"/>
</dbReference>
<dbReference type="InterPro" id="IPR042092">
    <property type="entry name" value="PsdUridine_s_RsuA/RluB/E/F_cat"/>
</dbReference>
<dbReference type="InterPro" id="IPR050343">
    <property type="entry name" value="RsuA_PseudoU_synthase"/>
</dbReference>
<evidence type="ECO:0000256" key="3">
    <source>
        <dbReference type="RuleBase" id="RU003887"/>
    </source>
</evidence>
<dbReference type="GO" id="GO:0006364">
    <property type="term" value="P:rRNA processing"/>
    <property type="evidence" value="ECO:0007669"/>
    <property type="project" value="UniProtKB-ARBA"/>
</dbReference>
<dbReference type="InterPro" id="IPR020103">
    <property type="entry name" value="PsdUridine_synth_cat_dom_sf"/>
</dbReference>
<sequence>MVDHQDFIMHKPVRCLSQFVQNGKRKKKLLGDYYDFPEGTMAIGRLDAETEGLLFLTTDGQLSEDVRSSKYEKEYWVQVDGSIDDAALHTLRTGVEISVEGESYLTQPAKVEVHQELTRIPKNPRKERDPKHGPMTWLKLTISEGKYRQVRKMTAAVGFPTVRLVRWRIGGVTLEGLTPGEVKVLDRNSL</sequence>
<dbReference type="SUPFAM" id="SSF55120">
    <property type="entry name" value="Pseudouridine synthase"/>
    <property type="match status" value="1"/>
</dbReference>
<dbReference type="GO" id="GO:0001522">
    <property type="term" value="P:pseudouridine synthesis"/>
    <property type="evidence" value="ECO:0007669"/>
    <property type="project" value="InterPro"/>
</dbReference>
<proteinExistence type="inferred from homology"/>
<gene>
    <name evidence="5" type="ORF">SAMN05216474_2415</name>
</gene>
<protein>
    <recommendedName>
        <fullName evidence="3">Pseudouridine synthase</fullName>
        <ecNumber evidence="3">5.4.99.-</ecNumber>
    </recommendedName>
</protein>
<dbReference type="GO" id="GO:0009982">
    <property type="term" value="F:pseudouridine synthase activity"/>
    <property type="evidence" value="ECO:0007669"/>
    <property type="project" value="InterPro"/>
</dbReference>
<comment type="similarity">
    <text evidence="1 3">Belongs to the pseudouridine synthase RsuA family.</text>
</comment>
<evidence type="ECO:0000256" key="2">
    <source>
        <dbReference type="ARBA" id="ARBA00023235"/>
    </source>
</evidence>
<dbReference type="InterPro" id="IPR000748">
    <property type="entry name" value="PsdUridine_synth_RsuA/RluB/E/F"/>
</dbReference>
<dbReference type="NCBIfam" id="TIGR00093">
    <property type="entry name" value="pseudouridine synthase"/>
    <property type="match status" value="1"/>
</dbReference>
<organism evidence="5 6">
    <name type="scientific">Lishizhenia tianjinensis</name>
    <dbReference type="NCBI Taxonomy" id="477690"/>
    <lineage>
        <taxon>Bacteria</taxon>
        <taxon>Pseudomonadati</taxon>
        <taxon>Bacteroidota</taxon>
        <taxon>Flavobacteriia</taxon>
        <taxon>Flavobacteriales</taxon>
        <taxon>Crocinitomicaceae</taxon>
        <taxon>Lishizhenia</taxon>
    </lineage>
</organism>
<dbReference type="InterPro" id="IPR020094">
    <property type="entry name" value="TruA/RsuA/RluB/E/F_N"/>
</dbReference>
<dbReference type="Gene3D" id="3.30.70.1560">
    <property type="entry name" value="Alpha-L RNA-binding motif"/>
    <property type="match status" value="1"/>
</dbReference>
<name>A0A1I7AZG6_9FLAO</name>
<dbReference type="GO" id="GO:0140098">
    <property type="term" value="F:catalytic activity, acting on RNA"/>
    <property type="evidence" value="ECO:0007669"/>
    <property type="project" value="UniProtKB-ARBA"/>
</dbReference>
<evidence type="ECO:0000313" key="6">
    <source>
        <dbReference type="Proteomes" id="UP000236454"/>
    </source>
</evidence>
<evidence type="ECO:0000256" key="1">
    <source>
        <dbReference type="ARBA" id="ARBA00008348"/>
    </source>
</evidence>
<dbReference type="PROSITE" id="PS01149">
    <property type="entry name" value="PSI_RSU"/>
    <property type="match status" value="1"/>
</dbReference>
<feature type="domain" description="Pseudouridine synthase RsuA/RluA-like" evidence="4">
    <location>
        <begin position="7"/>
        <end position="156"/>
    </location>
</feature>